<gene>
    <name evidence="1" type="ORF">SAMN05216388_104517</name>
</gene>
<dbReference type="RefSeq" id="WP_092664367.1">
    <property type="nucleotide sequence ID" value="NZ_FOCX01000045.1"/>
</dbReference>
<protein>
    <recommendedName>
        <fullName evidence="3">Hpr(Ser) kinase/phosphatase</fullName>
    </recommendedName>
</protein>
<organism evidence="1 2">
    <name type="scientific">Halorientalis persicus</name>
    <dbReference type="NCBI Taxonomy" id="1367881"/>
    <lineage>
        <taxon>Archaea</taxon>
        <taxon>Methanobacteriati</taxon>
        <taxon>Methanobacteriota</taxon>
        <taxon>Stenosarchaea group</taxon>
        <taxon>Halobacteria</taxon>
        <taxon>Halobacteriales</taxon>
        <taxon>Haloarculaceae</taxon>
        <taxon>Halorientalis</taxon>
    </lineage>
</organism>
<dbReference type="EMBL" id="FOCX01000045">
    <property type="protein sequence ID" value="SEP21094.1"/>
    <property type="molecule type" value="Genomic_DNA"/>
</dbReference>
<evidence type="ECO:0008006" key="3">
    <source>
        <dbReference type="Google" id="ProtNLM"/>
    </source>
</evidence>
<keyword evidence="2" id="KW-1185">Reference proteome</keyword>
<dbReference type="SUPFAM" id="SSF53795">
    <property type="entry name" value="PEP carboxykinase-like"/>
    <property type="match status" value="1"/>
</dbReference>
<dbReference type="Proteomes" id="UP000198775">
    <property type="component" value="Unassembled WGS sequence"/>
</dbReference>
<dbReference type="OrthoDB" id="234177at2157"/>
<dbReference type="InterPro" id="IPR027417">
    <property type="entry name" value="P-loop_NTPase"/>
</dbReference>
<proteinExistence type="predicted"/>
<name>A0A1H8W0I1_9EURY</name>
<sequence>MHYYSTYDLIVESEFQLPELPTVEPETATIDVAIRSAEVEPVPDSEGGTGRRRIQAEPGICRLSYDSIGSFLIKNGAQILFDPDHDGIIEKKITRRLIESEILGVLCHQRGLLVLHASAVSVDGKGAVFLGDRGAGKSTTAAAFYTGGNGLFEDDVVGIRFDHEGPVVLPGVPQLRLDPQAAEALGITDTVRYEDDWGPNKCYHATGNAPAPAPLAGCYILQEDEGLTIEQCTGQEAFVSLVSQTYAHGLLADTQTERDHFQQCSEIVETAQIRRIKRPKNFERIPELIEQVTEDVKTC</sequence>
<evidence type="ECO:0000313" key="1">
    <source>
        <dbReference type="EMBL" id="SEP21094.1"/>
    </source>
</evidence>
<reference evidence="2" key="1">
    <citation type="submission" date="2016-10" db="EMBL/GenBank/DDBJ databases">
        <authorList>
            <person name="Varghese N."/>
            <person name="Submissions S."/>
        </authorList>
    </citation>
    <scope>NUCLEOTIDE SEQUENCE [LARGE SCALE GENOMIC DNA]</scope>
    <source>
        <strain evidence="2">IBRC-M 10043</strain>
    </source>
</reference>
<dbReference type="Gene3D" id="3.40.50.300">
    <property type="entry name" value="P-loop containing nucleotide triphosphate hydrolases"/>
    <property type="match status" value="1"/>
</dbReference>
<evidence type="ECO:0000313" key="2">
    <source>
        <dbReference type="Proteomes" id="UP000198775"/>
    </source>
</evidence>
<accession>A0A1H8W0I1</accession>
<dbReference type="AlphaFoldDB" id="A0A1H8W0I1"/>